<sequence>TIRLFEHLDNQPINNLSDNTIYNLIFDFQYLANPPSYQKVSDTFFQAYQQYDHFNVNPDNPQEEAAKNKIEEIGSEGEDLINLEEESDGCLRMI</sequence>
<proteinExistence type="predicted"/>
<reference evidence="1" key="1">
    <citation type="submission" date="2021-06" db="EMBL/GenBank/DDBJ databases">
        <authorList>
            <person name="Kallberg Y."/>
            <person name="Tangrot J."/>
            <person name="Rosling A."/>
        </authorList>
    </citation>
    <scope>NUCLEOTIDE SEQUENCE</scope>
    <source>
        <strain evidence="1">IN212</strain>
    </source>
</reference>
<feature type="non-terminal residue" evidence="1">
    <location>
        <position position="1"/>
    </location>
</feature>
<comment type="caution">
    <text evidence="1">The sequence shown here is derived from an EMBL/GenBank/DDBJ whole genome shotgun (WGS) entry which is preliminary data.</text>
</comment>
<organism evidence="1 2">
    <name type="scientific">Racocetra fulgida</name>
    <dbReference type="NCBI Taxonomy" id="60492"/>
    <lineage>
        <taxon>Eukaryota</taxon>
        <taxon>Fungi</taxon>
        <taxon>Fungi incertae sedis</taxon>
        <taxon>Mucoromycota</taxon>
        <taxon>Glomeromycotina</taxon>
        <taxon>Glomeromycetes</taxon>
        <taxon>Diversisporales</taxon>
        <taxon>Gigasporaceae</taxon>
        <taxon>Racocetra</taxon>
    </lineage>
</organism>
<protein>
    <submittedName>
        <fullName evidence="1">12149_t:CDS:1</fullName>
    </submittedName>
</protein>
<dbReference type="EMBL" id="CAJVPZ010014761">
    <property type="protein sequence ID" value="CAG8660594.1"/>
    <property type="molecule type" value="Genomic_DNA"/>
</dbReference>
<gene>
    <name evidence="1" type="ORF">RFULGI_LOCUS8835</name>
</gene>
<evidence type="ECO:0000313" key="1">
    <source>
        <dbReference type="EMBL" id="CAG8660594.1"/>
    </source>
</evidence>
<dbReference type="Proteomes" id="UP000789396">
    <property type="component" value="Unassembled WGS sequence"/>
</dbReference>
<dbReference type="AlphaFoldDB" id="A0A9N9H853"/>
<name>A0A9N9H853_9GLOM</name>
<evidence type="ECO:0000313" key="2">
    <source>
        <dbReference type="Proteomes" id="UP000789396"/>
    </source>
</evidence>
<feature type="non-terminal residue" evidence="1">
    <location>
        <position position="94"/>
    </location>
</feature>
<accession>A0A9N9H853</accession>
<keyword evidence="2" id="KW-1185">Reference proteome</keyword>